<evidence type="ECO:0000313" key="4">
    <source>
        <dbReference type="Proteomes" id="UP001519307"/>
    </source>
</evidence>
<feature type="transmembrane region" description="Helical" evidence="1">
    <location>
        <begin position="6"/>
        <end position="22"/>
    </location>
</feature>
<proteinExistence type="predicted"/>
<keyword evidence="1" id="KW-0472">Membrane</keyword>
<dbReference type="InterPro" id="IPR012854">
    <property type="entry name" value="Cu_amine_oxidase-like_N"/>
</dbReference>
<dbReference type="Proteomes" id="UP001519307">
    <property type="component" value="Unassembled WGS sequence"/>
</dbReference>
<sequence length="454" mass="53222">MNKHKFIIFSIAVVLILCLIILRKNILTVRGNSNSSNNNQFSLSQLNMQKLDINLSYENKKIKFNLPIGMKNNIYYIPLNDVISNFGGTLTRTNNKLNLTFNSINSFIDIKGNTYMENNKTYNLRHKIFLEKNIIYISMFDFTNIFNLKTYWNEKNSEIDFYKNRENILIDSSLDEKKAALIRLEDVTAGGAYNSHDTLEKLRIITDYLYNKHAVFHVAWVPRYVDPSKNIDNNLLKNYNMFNADFLFTLDYMISRNGIIGLHGYTHQYKNTKSIDSIEFHMGRKDTIPEDTEYAEDRINKALETAHEFNINCNFFEAPHYAILPPQMKAIEKFFNYMYEPYSENGGLTECKNIIKFNESNRKAVYVPTPLGYVDGANDCKNMLNKIKKMDNNSTASLFYHPPIEFQYINLNRNKNGYPTYTYSINSPLHQIVDEFEKRNYKFCSIDTFVNKYK</sequence>
<comment type="caution">
    <text evidence="3">The sequence shown here is derived from an EMBL/GenBank/DDBJ whole genome shotgun (WGS) entry which is preliminary data.</text>
</comment>
<dbReference type="InterPro" id="IPR018763">
    <property type="entry name" value="DUF2334"/>
</dbReference>
<dbReference type="RefSeq" id="WP_245331406.1">
    <property type="nucleotide sequence ID" value="NZ_JAGGLM010000001.1"/>
</dbReference>
<keyword evidence="4" id="KW-1185">Reference proteome</keyword>
<organism evidence="3 4">
    <name type="scientific">Clostridium algifaecis</name>
    <dbReference type="NCBI Taxonomy" id="1472040"/>
    <lineage>
        <taxon>Bacteria</taxon>
        <taxon>Bacillati</taxon>
        <taxon>Bacillota</taxon>
        <taxon>Clostridia</taxon>
        <taxon>Eubacteriales</taxon>
        <taxon>Clostridiaceae</taxon>
        <taxon>Clostridium</taxon>
    </lineage>
</organism>
<feature type="domain" description="Copper amine oxidase-like N-terminal" evidence="2">
    <location>
        <begin position="58"/>
        <end position="159"/>
    </location>
</feature>
<accession>A0ABS4KN78</accession>
<evidence type="ECO:0000313" key="3">
    <source>
        <dbReference type="EMBL" id="MBP2031493.1"/>
    </source>
</evidence>
<evidence type="ECO:0000256" key="1">
    <source>
        <dbReference type="SAM" id="Phobius"/>
    </source>
</evidence>
<evidence type="ECO:0000259" key="2">
    <source>
        <dbReference type="Pfam" id="PF07833"/>
    </source>
</evidence>
<name>A0ABS4KN78_9CLOT</name>
<dbReference type="Pfam" id="PF10096">
    <property type="entry name" value="DUF2334"/>
    <property type="match status" value="1"/>
</dbReference>
<gene>
    <name evidence="3" type="ORF">J2Z42_000158</name>
</gene>
<keyword evidence="1" id="KW-0812">Transmembrane</keyword>
<reference evidence="3 4" key="1">
    <citation type="submission" date="2021-03" db="EMBL/GenBank/DDBJ databases">
        <title>Genomic Encyclopedia of Type Strains, Phase IV (KMG-IV): sequencing the most valuable type-strain genomes for metagenomic binning, comparative biology and taxonomic classification.</title>
        <authorList>
            <person name="Goeker M."/>
        </authorList>
    </citation>
    <scope>NUCLEOTIDE SEQUENCE [LARGE SCALE GENOMIC DNA]</scope>
    <source>
        <strain evidence="3 4">DSM 28783</strain>
    </source>
</reference>
<dbReference type="Pfam" id="PF07833">
    <property type="entry name" value="Cu_amine_oxidN1"/>
    <property type="match status" value="1"/>
</dbReference>
<dbReference type="EMBL" id="JAGGLM010000001">
    <property type="protein sequence ID" value="MBP2031493.1"/>
    <property type="molecule type" value="Genomic_DNA"/>
</dbReference>
<protein>
    <recommendedName>
        <fullName evidence="2">Copper amine oxidase-like N-terminal domain-containing protein</fullName>
    </recommendedName>
</protein>
<keyword evidence="1" id="KW-1133">Transmembrane helix</keyword>